<proteinExistence type="predicted"/>
<comment type="caution">
    <text evidence="2">The sequence shown here is derived from an EMBL/GenBank/DDBJ whole genome shotgun (WGS) entry which is preliminary data.</text>
</comment>
<dbReference type="EMBL" id="CAICTM010000377">
    <property type="protein sequence ID" value="CAB9509177.1"/>
    <property type="molecule type" value="Genomic_DNA"/>
</dbReference>
<gene>
    <name evidence="2" type="ORF">SEMRO_378_G130210.1</name>
</gene>
<accession>A0A9N8DUD1</accession>
<feature type="compositionally biased region" description="Acidic residues" evidence="1">
    <location>
        <begin position="64"/>
        <end position="80"/>
    </location>
</feature>
<protein>
    <submittedName>
        <fullName evidence="2">Uncharacterized protein</fullName>
    </submittedName>
</protein>
<evidence type="ECO:0000256" key="1">
    <source>
        <dbReference type="SAM" id="MobiDB-lite"/>
    </source>
</evidence>
<feature type="region of interest" description="Disordered" evidence="1">
    <location>
        <begin position="47"/>
        <end position="81"/>
    </location>
</feature>
<dbReference type="AlphaFoldDB" id="A0A9N8DUD1"/>
<evidence type="ECO:0000313" key="2">
    <source>
        <dbReference type="EMBL" id="CAB9509177.1"/>
    </source>
</evidence>
<organism evidence="2 3">
    <name type="scientific">Seminavis robusta</name>
    <dbReference type="NCBI Taxonomy" id="568900"/>
    <lineage>
        <taxon>Eukaryota</taxon>
        <taxon>Sar</taxon>
        <taxon>Stramenopiles</taxon>
        <taxon>Ochrophyta</taxon>
        <taxon>Bacillariophyta</taxon>
        <taxon>Bacillariophyceae</taxon>
        <taxon>Bacillariophycidae</taxon>
        <taxon>Naviculales</taxon>
        <taxon>Naviculaceae</taxon>
        <taxon>Seminavis</taxon>
    </lineage>
</organism>
<name>A0A9N8DUD1_9STRA</name>
<sequence length="117" mass="13373">MFEGMARVRATRRQLQEVLGEREQRCEDDDDDYCHIIDTNMDQAEDEAEGNIWGDFGDDTFSPDTDDENDESNGQTDDDIERMTETIAYEVIGELMAGGAIDRSIFFDDDGRQYAII</sequence>
<reference evidence="2" key="1">
    <citation type="submission" date="2020-06" db="EMBL/GenBank/DDBJ databases">
        <authorList>
            <consortium name="Plant Systems Biology data submission"/>
        </authorList>
    </citation>
    <scope>NUCLEOTIDE SEQUENCE</scope>
    <source>
        <strain evidence="2">D6</strain>
    </source>
</reference>
<evidence type="ECO:0000313" key="3">
    <source>
        <dbReference type="Proteomes" id="UP001153069"/>
    </source>
</evidence>
<dbReference type="Proteomes" id="UP001153069">
    <property type="component" value="Unassembled WGS sequence"/>
</dbReference>
<keyword evidence="3" id="KW-1185">Reference proteome</keyword>